<dbReference type="Proteomes" id="UP001500571">
    <property type="component" value="Unassembled WGS sequence"/>
</dbReference>
<evidence type="ECO:0000256" key="2">
    <source>
        <dbReference type="ARBA" id="ARBA00022630"/>
    </source>
</evidence>
<dbReference type="InterPro" id="IPR002563">
    <property type="entry name" value="Flavin_Rdtase-like_dom"/>
</dbReference>
<gene>
    <name evidence="5" type="ORF">GCM10009798_08320</name>
</gene>
<comment type="cofactor">
    <cofactor evidence="1">
        <name>FMN</name>
        <dbReference type="ChEBI" id="CHEBI:58210"/>
    </cofactor>
</comment>
<dbReference type="PANTHER" id="PTHR43567">
    <property type="entry name" value="FLAVOREDOXIN-RELATED-RELATED"/>
    <property type="match status" value="1"/>
</dbReference>
<accession>A0ABP5BUM6</accession>
<dbReference type="EMBL" id="BAAAPB010000001">
    <property type="protein sequence ID" value="GAA1951372.1"/>
    <property type="molecule type" value="Genomic_DNA"/>
</dbReference>
<dbReference type="PANTHER" id="PTHR43567:SF1">
    <property type="entry name" value="FLAVOREDOXIN"/>
    <property type="match status" value="1"/>
</dbReference>
<keyword evidence="2" id="KW-0285">Flavoprotein</keyword>
<keyword evidence="6" id="KW-1185">Reference proteome</keyword>
<dbReference type="InterPro" id="IPR052174">
    <property type="entry name" value="Flavoredoxin"/>
</dbReference>
<evidence type="ECO:0000259" key="4">
    <source>
        <dbReference type="Pfam" id="PF01613"/>
    </source>
</evidence>
<comment type="caution">
    <text evidence="5">The sequence shown here is derived from an EMBL/GenBank/DDBJ whole genome shotgun (WGS) entry which is preliminary data.</text>
</comment>
<dbReference type="Gene3D" id="2.30.110.10">
    <property type="entry name" value="Electron Transport, Fmn-binding Protein, Chain A"/>
    <property type="match status" value="1"/>
</dbReference>
<sequence length="196" mass="20996">MTILPSVFYFGTPVALLSTLGPDGTANITPISSAWALGDMYVLGLGVGNQGTQNVLHTEELVINLADAALASSIERIAPTTGATDIPSAKQGRYRHASDKWRLGGLTPVPSIHVAPPRVAECPVQLEARLVKVVPLGDGNEAVAAHVRIIACHVHDGLAVPGTNHIDLDRWQPLYYTFRHYFAQGERVGVSFKAEQ</sequence>
<dbReference type="SUPFAM" id="SSF50475">
    <property type="entry name" value="FMN-binding split barrel"/>
    <property type="match status" value="1"/>
</dbReference>
<evidence type="ECO:0000313" key="6">
    <source>
        <dbReference type="Proteomes" id="UP001500571"/>
    </source>
</evidence>
<dbReference type="InterPro" id="IPR012349">
    <property type="entry name" value="Split_barrel_FMN-bd"/>
</dbReference>
<feature type="domain" description="Flavin reductase like" evidence="4">
    <location>
        <begin position="10"/>
        <end position="182"/>
    </location>
</feature>
<proteinExistence type="inferred from homology"/>
<name>A0ABP5BUM6_9ACTN</name>
<evidence type="ECO:0000256" key="1">
    <source>
        <dbReference type="ARBA" id="ARBA00001917"/>
    </source>
</evidence>
<protein>
    <submittedName>
        <fullName evidence="5">Flavin reductase family protein</fullName>
    </submittedName>
</protein>
<comment type="similarity">
    <text evidence="3">Belongs to the flavoredoxin family.</text>
</comment>
<evidence type="ECO:0000256" key="3">
    <source>
        <dbReference type="ARBA" id="ARBA00038054"/>
    </source>
</evidence>
<reference evidence="6" key="1">
    <citation type="journal article" date="2019" name="Int. J. Syst. Evol. Microbiol.">
        <title>The Global Catalogue of Microorganisms (GCM) 10K type strain sequencing project: providing services to taxonomists for standard genome sequencing and annotation.</title>
        <authorList>
            <consortium name="The Broad Institute Genomics Platform"/>
            <consortium name="The Broad Institute Genome Sequencing Center for Infectious Disease"/>
            <person name="Wu L."/>
            <person name="Ma J."/>
        </authorList>
    </citation>
    <scope>NUCLEOTIDE SEQUENCE [LARGE SCALE GENOMIC DNA]</scope>
    <source>
        <strain evidence="6">JCM 15309</strain>
    </source>
</reference>
<evidence type="ECO:0000313" key="5">
    <source>
        <dbReference type="EMBL" id="GAA1951372.1"/>
    </source>
</evidence>
<dbReference type="Pfam" id="PF01613">
    <property type="entry name" value="Flavin_Reduct"/>
    <property type="match status" value="1"/>
</dbReference>
<organism evidence="5 6">
    <name type="scientific">Nocardioides panacihumi</name>
    <dbReference type="NCBI Taxonomy" id="400774"/>
    <lineage>
        <taxon>Bacteria</taxon>
        <taxon>Bacillati</taxon>
        <taxon>Actinomycetota</taxon>
        <taxon>Actinomycetes</taxon>
        <taxon>Propionibacteriales</taxon>
        <taxon>Nocardioidaceae</taxon>
        <taxon>Nocardioides</taxon>
    </lineage>
</organism>